<feature type="domain" description="Glycosyltransferase subfamily 4-like N-terminal" evidence="14">
    <location>
        <begin position="29"/>
        <end position="184"/>
    </location>
</feature>
<evidence type="ECO:0000256" key="3">
    <source>
        <dbReference type="ARBA" id="ARBA00022676"/>
    </source>
</evidence>
<keyword evidence="16" id="KW-1185">Reference proteome</keyword>
<dbReference type="GO" id="GO:0000030">
    <property type="term" value="F:mannosyltransferase activity"/>
    <property type="evidence" value="ECO:0000318"/>
    <property type="project" value="GO_Central"/>
</dbReference>
<keyword evidence="7" id="KW-1133">Transmembrane helix</keyword>
<evidence type="ECO:0000259" key="14">
    <source>
        <dbReference type="Pfam" id="PF13439"/>
    </source>
</evidence>
<keyword evidence="4" id="KW-0808">Transferase</keyword>
<dbReference type="Pfam" id="PF00534">
    <property type="entry name" value="Glycos_transf_1"/>
    <property type="match status" value="1"/>
</dbReference>
<feature type="domain" description="Glycosyl transferase family 1" evidence="13">
    <location>
        <begin position="236"/>
        <end position="407"/>
    </location>
</feature>
<dbReference type="PhylomeDB" id="D6WHE3"/>
<evidence type="ECO:0000256" key="2">
    <source>
        <dbReference type="ARBA" id="ARBA00004922"/>
    </source>
</evidence>
<dbReference type="Pfam" id="PF13439">
    <property type="entry name" value="Glyco_transf_4"/>
    <property type="match status" value="1"/>
</dbReference>
<evidence type="ECO:0000256" key="4">
    <source>
        <dbReference type="ARBA" id="ARBA00022679"/>
    </source>
</evidence>
<dbReference type="GO" id="GO:0004578">
    <property type="term" value="F:chitobiosyldiphosphodolichol beta-mannosyltransferase activity"/>
    <property type="evidence" value="ECO:0007669"/>
    <property type="project" value="UniProtKB-EC"/>
</dbReference>
<dbReference type="KEGG" id="tca:664134"/>
<keyword evidence="8" id="KW-0472">Membrane</keyword>
<dbReference type="InParanoid" id="D6WHE3"/>
<evidence type="ECO:0000256" key="9">
    <source>
        <dbReference type="ARBA" id="ARBA00031434"/>
    </source>
</evidence>
<dbReference type="OMA" id="CKLIIDW"/>
<evidence type="ECO:0000313" key="16">
    <source>
        <dbReference type="Proteomes" id="UP000007266"/>
    </source>
</evidence>
<keyword evidence="3" id="KW-0328">Glycosyltransferase</keyword>
<dbReference type="InterPro" id="IPR028098">
    <property type="entry name" value="Glyco_trans_4-like_N"/>
</dbReference>
<reference evidence="15 16" key="1">
    <citation type="journal article" date="2008" name="Nature">
        <title>The genome of the model beetle and pest Tribolium castaneum.</title>
        <authorList>
            <consortium name="Tribolium Genome Sequencing Consortium"/>
            <person name="Richards S."/>
            <person name="Gibbs R.A."/>
            <person name="Weinstock G.M."/>
            <person name="Brown S.J."/>
            <person name="Denell R."/>
            <person name="Beeman R.W."/>
            <person name="Gibbs R."/>
            <person name="Beeman R.W."/>
            <person name="Brown S.J."/>
            <person name="Bucher G."/>
            <person name="Friedrich M."/>
            <person name="Grimmelikhuijzen C.J."/>
            <person name="Klingler M."/>
            <person name="Lorenzen M."/>
            <person name="Richards S."/>
            <person name="Roth S."/>
            <person name="Schroder R."/>
            <person name="Tautz D."/>
            <person name="Zdobnov E.M."/>
            <person name="Muzny D."/>
            <person name="Gibbs R.A."/>
            <person name="Weinstock G.M."/>
            <person name="Attaway T."/>
            <person name="Bell S."/>
            <person name="Buhay C.J."/>
            <person name="Chandrabose M.N."/>
            <person name="Chavez D."/>
            <person name="Clerk-Blankenburg K.P."/>
            <person name="Cree A."/>
            <person name="Dao M."/>
            <person name="Davis C."/>
            <person name="Chacko J."/>
            <person name="Dinh H."/>
            <person name="Dugan-Rocha S."/>
            <person name="Fowler G."/>
            <person name="Garner T.T."/>
            <person name="Garnes J."/>
            <person name="Gnirke A."/>
            <person name="Hawes A."/>
            <person name="Hernandez J."/>
            <person name="Hines S."/>
            <person name="Holder M."/>
            <person name="Hume J."/>
            <person name="Jhangiani S.N."/>
            <person name="Joshi V."/>
            <person name="Khan Z.M."/>
            <person name="Jackson L."/>
            <person name="Kovar C."/>
            <person name="Kowis A."/>
            <person name="Lee S."/>
            <person name="Lewis L.R."/>
            <person name="Margolis J."/>
            <person name="Morgan M."/>
            <person name="Nazareth L.V."/>
            <person name="Nguyen N."/>
            <person name="Okwuonu G."/>
            <person name="Parker D."/>
            <person name="Richards S."/>
            <person name="Ruiz S.J."/>
            <person name="Santibanez J."/>
            <person name="Savard J."/>
            <person name="Scherer S.E."/>
            <person name="Schneider B."/>
            <person name="Sodergren E."/>
            <person name="Tautz D."/>
            <person name="Vattahil S."/>
            <person name="Villasana D."/>
            <person name="White C.S."/>
            <person name="Wright R."/>
            <person name="Park Y."/>
            <person name="Beeman R.W."/>
            <person name="Lord J."/>
            <person name="Oppert B."/>
            <person name="Lorenzen M."/>
            <person name="Brown S."/>
            <person name="Wang L."/>
            <person name="Savard J."/>
            <person name="Tautz D."/>
            <person name="Richards S."/>
            <person name="Weinstock G."/>
            <person name="Gibbs R.A."/>
            <person name="Liu Y."/>
            <person name="Worley K."/>
            <person name="Weinstock G."/>
            <person name="Elsik C.G."/>
            <person name="Reese J.T."/>
            <person name="Elhaik E."/>
            <person name="Landan G."/>
            <person name="Graur D."/>
            <person name="Arensburger P."/>
            <person name="Atkinson P."/>
            <person name="Beeman R.W."/>
            <person name="Beidler J."/>
            <person name="Brown S.J."/>
            <person name="Demuth J.P."/>
            <person name="Drury D.W."/>
            <person name="Du Y.Z."/>
            <person name="Fujiwara H."/>
            <person name="Lorenzen M."/>
            <person name="Maselli V."/>
            <person name="Osanai M."/>
            <person name="Park Y."/>
            <person name="Robertson H.M."/>
            <person name="Tu Z."/>
            <person name="Wang J.J."/>
            <person name="Wang S."/>
            <person name="Richards S."/>
            <person name="Song H."/>
            <person name="Zhang L."/>
            <person name="Sodergren E."/>
            <person name="Werner D."/>
            <person name="Stanke M."/>
            <person name="Morgenstern B."/>
            <person name="Solovyev V."/>
            <person name="Kosarev P."/>
            <person name="Brown G."/>
            <person name="Chen H.C."/>
            <person name="Ermolaeva O."/>
            <person name="Hlavina W."/>
            <person name="Kapustin Y."/>
            <person name="Kiryutin B."/>
            <person name="Kitts P."/>
            <person name="Maglott D."/>
            <person name="Pruitt K."/>
            <person name="Sapojnikov V."/>
            <person name="Souvorov A."/>
            <person name="Mackey A.J."/>
            <person name="Waterhouse R.M."/>
            <person name="Wyder S."/>
            <person name="Zdobnov E.M."/>
            <person name="Zdobnov E.M."/>
            <person name="Wyder S."/>
            <person name="Kriventseva E.V."/>
            <person name="Kadowaki T."/>
            <person name="Bork P."/>
            <person name="Aranda M."/>
            <person name="Bao R."/>
            <person name="Beermann A."/>
            <person name="Berns N."/>
            <person name="Bolognesi R."/>
            <person name="Bonneton F."/>
            <person name="Bopp D."/>
            <person name="Brown S.J."/>
            <person name="Bucher G."/>
            <person name="Butts T."/>
            <person name="Chaumot A."/>
            <person name="Denell R.E."/>
            <person name="Ferrier D.E."/>
            <person name="Friedrich M."/>
            <person name="Gordon C.M."/>
            <person name="Jindra M."/>
            <person name="Klingler M."/>
            <person name="Lan Q."/>
            <person name="Lattorff H.M."/>
            <person name="Laudet V."/>
            <person name="von Levetsow C."/>
            <person name="Liu Z."/>
            <person name="Lutz R."/>
            <person name="Lynch J.A."/>
            <person name="da Fonseca R.N."/>
            <person name="Posnien N."/>
            <person name="Reuter R."/>
            <person name="Roth S."/>
            <person name="Savard J."/>
            <person name="Schinko J.B."/>
            <person name="Schmitt C."/>
            <person name="Schoppmeier M."/>
            <person name="Schroder R."/>
            <person name="Shippy T.D."/>
            <person name="Simonnet F."/>
            <person name="Marques-Souza H."/>
            <person name="Tautz D."/>
            <person name="Tomoyasu Y."/>
            <person name="Trauner J."/>
            <person name="Van der Zee M."/>
            <person name="Vervoort M."/>
            <person name="Wittkopp N."/>
            <person name="Wimmer E.A."/>
            <person name="Yang X."/>
            <person name="Jones A.K."/>
            <person name="Sattelle D.B."/>
            <person name="Ebert P.R."/>
            <person name="Nelson D."/>
            <person name="Scott J.G."/>
            <person name="Beeman R.W."/>
            <person name="Muthukrishnan S."/>
            <person name="Kramer K.J."/>
            <person name="Arakane Y."/>
            <person name="Beeman R.W."/>
            <person name="Zhu Q."/>
            <person name="Hogenkamp D."/>
            <person name="Dixit R."/>
            <person name="Oppert B."/>
            <person name="Jiang H."/>
            <person name="Zou Z."/>
            <person name="Marshall J."/>
            <person name="Elpidina E."/>
            <person name="Vinokurov K."/>
            <person name="Oppert C."/>
            <person name="Zou Z."/>
            <person name="Evans J."/>
            <person name="Lu Z."/>
            <person name="Zhao P."/>
            <person name="Sumathipala N."/>
            <person name="Altincicek B."/>
            <person name="Vilcinskas A."/>
            <person name="Williams M."/>
            <person name="Hultmark D."/>
            <person name="Hetru C."/>
            <person name="Jiang H."/>
            <person name="Grimmelikhuijzen C.J."/>
            <person name="Hauser F."/>
            <person name="Cazzamali G."/>
            <person name="Williamson M."/>
            <person name="Park Y."/>
            <person name="Li B."/>
            <person name="Tanaka Y."/>
            <person name="Predel R."/>
            <person name="Neupert S."/>
            <person name="Schachtner J."/>
            <person name="Verleyen P."/>
            <person name="Raible F."/>
            <person name="Bork P."/>
            <person name="Friedrich M."/>
            <person name="Walden K.K."/>
            <person name="Robertson H.M."/>
            <person name="Angeli S."/>
            <person name="Foret S."/>
            <person name="Bucher G."/>
            <person name="Schuetz S."/>
            <person name="Maleszka R."/>
            <person name="Wimmer E.A."/>
            <person name="Beeman R.W."/>
            <person name="Lorenzen M."/>
            <person name="Tomoyasu Y."/>
            <person name="Miller S.C."/>
            <person name="Grossmann D."/>
            <person name="Bucher G."/>
        </authorList>
    </citation>
    <scope>NUCLEOTIDE SEQUENCE [LARGE SCALE GENOMIC DNA]</scope>
    <source>
        <strain evidence="15 16">Georgia GA2</strain>
    </source>
</reference>
<dbReference type="PANTHER" id="PTHR13036:SF0">
    <property type="entry name" value="CHITOBIOSYLDIPHOSPHODOLICHOL BETA-MANNOSYLTRANSFERASE"/>
    <property type="match status" value="1"/>
</dbReference>
<dbReference type="Proteomes" id="UP000007266">
    <property type="component" value="Linkage group 3"/>
</dbReference>
<dbReference type="PANTHER" id="PTHR13036">
    <property type="entry name" value="BETA1,4 MANNOSYLTRANSFERASE"/>
    <property type="match status" value="1"/>
</dbReference>
<evidence type="ECO:0000256" key="8">
    <source>
        <dbReference type="ARBA" id="ARBA00023136"/>
    </source>
</evidence>
<dbReference type="FunFam" id="3.40.50.2000:FF:000109">
    <property type="entry name" value="Chitobiosyldiphosphodolichol beta-mannosyltransferase"/>
    <property type="match status" value="1"/>
</dbReference>
<protein>
    <recommendedName>
        <fullName evidence="10">Beta-1,4-mannosyltransferase</fullName>
    </recommendedName>
    <alternativeName>
        <fullName evidence="11">GDP-Man:GlcNAc2-PP-dolichol mannosyltransferase</fullName>
    </alternativeName>
    <alternativeName>
        <fullName evidence="9">GDP-mannose-dolichol diphosphochitobiose mannosyltransferase</fullName>
    </alternativeName>
</protein>
<dbReference type="EMBL" id="KQ971321">
    <property type="protein sequence ID" value="EFA00652.1"/>
    <property type="molecule type" value="Genomic_DNA"/>
</dbReference>
<proteinExistence type="predicted"/>
<evidence type="ECO:0000313" key="15">
    <source>
        <dbReference type="EMBL" id="EFA00652.1"/>
    </source>
</evidence>
<sequence length="433" mass="49741">MVKTSDQKCVKVVVLGDFGRSPRMQYHCMSLSEMGHRVDVIAYGGTELLDSIKADPFIFYHYLLPVPQLPIKLLNYAFKTVMQAINLLFLLLITTRSDILIMQNPPAIPAVVICWLYTRIVNAKFVIDWHNYAHTIMALSVGERNPLVKITKKVEVVVGRRADHNFCVTKAMRDDLQKNWNIKATTLYDRPPLIFKPLELEEKHKFLLECGKKYNKIFLDAHENSTVFTEKTEEGIKLKSERPGLLVSSTSWTEDEDFSILLTALQEYEKQCHEGNARNLPKLICVITGKGPLKDYYLDRISKLTWDYVTIITPWLDSEDYPKILASADLGVSLHTSSSGLDLPMKVVDMFGCGLPVCAFDFKCLNELVKDGENSFIFKSPEELSRHVLNWFENFPSNENQKRTASKFKTELQSFQNLRWKENWELVASPVFK</sequence>
<reference evidence="15 16" key="2">
    <citation type="journal article" date="2010" name="Nucleic Acids Res.">
        <title>BeetleBase in 2010: revisions to provide comprehensive genomic information for Tribolium castaneum.</title>
        <authorList>
            <person name="Kim H.S."/>
            <person name="Murphy T."/>
            <person name="Xia J."/>
            <person name="Caragea D."/>
            <person name="Park Y."/>
            <person name="Beeman R.W."/>
            <person name="Lorenzen M.D."/>
            <person name="Butcher S."/>
            <person name="Manak J.R."/>
            <person name="Brown S.J."/>
        </authorList>
    </citation>
    <scope>GENOME REANNOTATION</scope>
    <source>
        <strain evidence="15 16">Georgia GA2</strain>
    </source>
</reference>
<name>D6WHE3_TRICA</name>
<dbReference type="InterPro" id="IPR026051">
    <property type="entry name" value="ALG1-like"/>
</dbReference>
<dbReference type="FunCoup" id="D6WHE3">
    <property type="interactions" value="1984"/>
</dbReference>
<comment type="catalytic activity">
    <reaction evidence="12">
        <text>an N,N'-diacetylchitobiosyl-diphospho-di-trans,poly-cis-dolichol + GDP-alpha-D-mannose = a beta-D-Man-(1-&gt;4)-beta-D-GlcNAc-(1-&gt;4)-alpha-D-GlcNAc-diphospho-di-trans,poly-cis-dolichol + GDP + H(+)</text>
        <dbReference type="Rhea" id="RHEA:13865"/>
        <dbReference type="Rhea" id="RHEA-COMP:19510"/>
        <dbReference type="Rhea" id="RHEA-COMP:19511"/>
        <dbReference type="ChEBI" id="CHEBI:15378"/>
        <dbReference type="ChEBI" id="CHEBI:57269"/>
        <dbReference type="ChEBI" id="CHEBI:57527"/>
        <dbReference type="ChEBI" id="CHEBI:58189"/>
        <dbReference type="ChEBI" id="CHEBI:58472"/>
        <dbReference type="EC" id="2.4.1.142"/>
    </reaction>
    <physiologicalReaction direction="left-to-right" evidence="12">
        <dbReference type="Rhea" id="RHEA:13866"/>
    </physiologicalReaction>
</comment>
<evidence type="ECO:0000256" key="10">
    <source>
        <dbReference type="ARBA" id="ARBA00031566"/>
    </source>
</evidence>
<dbReference type="CDD" id="cd03816">
    <property type="entry name" value="GT33_ALG1-like"/>
    <property type="match status" value="1"/>
</dbReference>
<evidence type="ECO:0000256" key="7">
    <source>
        <dbReference type="ARBA" id="ARBA00022989"/>
    </source>
</evidence>
<dbReference type="STRING" id="7070.D6WHE3"/>
<dbReference type="GO" id="GO:0005783">
    <property type="term" value="C:endoplasmic reticulum"/>
    <property type="evidence" value="ECO:0000318"/>
    <property type="project" value="GO_Central"/>
</dbReference>
<keyword evidence="5" id="KW-0812">Transmembrane</keyword>
<evidence type="ECO:0000256" key="6">
    <source>
        <dbReference type="ARBA" id="ARBA00022824"/>
    </source>
</evidence>
<dbReference type="InterPro" id="IPR001296">
    <property type="entry name" value="Glyco_trans_1"/>
</dbReference>
<dbReference type="eggNOG" id="KOG2941">
    <property type="taxonomic scope" value="Eukaryota"/>
</dbReference>
<comment type="subcellular location">
    <subcellularLocation>
        <location evidence="1">Endoplasmic reticulum membrane</location>
        <topology evidence="1">Single-pass membrane protein</topology>
    </subcellularLocation>
</comment>
<accession>D6WHE3</accession>
<evidence type="ECO:0000256" key="12">
    <source>
        <dbReference type="ARBA" id="ARBA00045071"/>
    </source>
</evidence>
<gene>
    <name evidence="15" type="primary">AUGUSTUS-3.0.2_03528</name>
    <name evidence="15" type="ORF">TcasGA2_TC003528</name>
</gene>
<organism evidence="15 16">
    <name type="scientific">Tribolium castaneum</name>
    <name type="common">Red flour beetle</name>
    <dbReference type="NCBI Taxonomy" id="7070"/>
    <lineage>
        <taxon>Eukaryota</taxon>
        <taxon>Metazoa</taxon>
        <taxon>Ecdysozoa</taxon>
        <taxon>Arthropoda</taxon>
        <taxon>Hexapoda</taxon>
        <taxon>Insecta</taxon>
        <taxon>Pterygota</taxon>
        <taxon>Neoptera</taxon>
        <taxon>Endopterygota</taxon>
        <taxon>Coleoptera</taxon>
        <taxon>Polyphaga</taxon>
        <taxon>Cucujiformia</taxon>
        <taxon>Tenebrionidae</taxon>
        <taxon>Tenebrionidae incertae sedis</taxon>
        <taxon>Tribolium</taxon>
    </lineage>
</organism>
<dbReference type="HOGENOM" id="CLU_012079_0_0_1"/>
<evidence type="ECO:0000256" key="5">
    <source>
        <dbReference type="ARBA" id="ARBA00022692"/>
    </source>
</evidence>
<dbReference type="Gene3D" id="3.40.50.2000">
    <property type="entry name" value="Glycogen Phosphorylase B"/>
    <property type="match status" value="2"/>
</dbReference>
<evidence type="ECO:0000256" key="11">
    <source>
        <dbReference type="ARBA" id="ARBA00033088"/>
    </source>
</evidence>
<keyword evidence="6" id="KW-0256">Endoplasmic reticulum</keyword>
<dbReference type="SUPFAM" id="SSF53756">
    <property type="entry name" value="UDP-Glycosyltransferase/glycogen phosphorylase"/>
    <property type="match status" value="1"/>
</dbReference>
<evidence type="ECO:0000259" key="13">
    <source>
        <dbReference type="Pfam" id="PF00534"/>
    </source>
</evidence>
<evidence type="ECO:0000256" key="1">
    <source>
        <dbReference type="ARBA" id="ARBA00004389"/>
    </source>
</evidence>
<dbReference type="GO" id="GO:0005789">
    <property type="term" value="C:endoplasmic reticulum membrane"/>
    <property type="evidence" value="ECO:0007669"/>
    <property type="project" value="UniProtKB-SubCell"/>
</dbReference>
<comment type="pathway">
    <text evidence="2">Protein modification; protein glycosylation.</text>
</comment>
<dbReference type="OrthoDB" id="614844at2759"/>
<dbReference type="AlphaFoldDB" id="D6WHE3"/>